<evidence type="ECO:0000313" key="3">
    <source>
        <dbReference type="EMBL" id="CAD7627522.1"/>
    </source>
</evidence>
<dbReference type="InterPro" id="IPR036291">
    <property type="entry name" value="NAD(P)-bd_dom_sf"/>
</dbReference>
<evidence type="ECO:0000256" key="2">
    <source>
        <dbReference type="ARBA" id="ARBA00023002"/>
    </source>
</evidence>
<dbReference type="PANTHER" id="PTHR43639:SF1">
    <property type="entry name" value="SHORT-CHAIN DEHYDROGENASE_REDUCTASE FAMILY PROTEIN"/>
    <property type="match status" value="1"/>
</dbReference>
<dbReference type="Pfam" id="PF13561">
    <property type="entry name" value="adh_short_C2"/>
    <property type="match status" value="1"/>
</dbReference>
<keyword evidence="2" id="KW-0560">Oxidoreductase</keyword>
<dbReference type="OrthoDB" id="417891at2759"/>
<evidence type="ECO:0000313" key="4">
    <source>
        <dbReference type="Proteomes" id="UP000759131"/>
    </source>
</evidence>
<name>A0A7R9KRD4_9ACAR</name>
<comment type="similarity">
    <text evidence="1">Belongs to the short-chain dehydrogenases/reductases (SDR) family.</text>
</comment>
<organism evidence="3">
    <name type="scientific">Medioppia subpectinata</name>
    <dbReference type="NCBI Taxonomy" id="1979941"/>
    <lineage>
        <taxon>Eukaryota</taxon>
        <taxon>Metazoa</taxon>
        <taxon>Ecdysozoa</taxon>
        <taxon>Arthropoda</taxon>
        <taxon>Chelicerata</taxon>
        <taxon>Arachnida</taxon>
        <taxon>Acari</taxon>
        <taxon>Acariformes</taxon>
        <taxon>Sarcoptiformes</taxon>
        <taxon>Oribatida</taxon>
        <taxon>Brachypylina</taxon>
        <taxon>Oppioidea</taxon>
        <taxon>Oppiidae</taxon>
        <taxon>Medioppia</taxon>
    </lineage>
</organism>
<dbReference type="EMBL" id="OC859375">
    <property type="protein sequence ID" value="CAD7627522.1"/>
    <property type="molecule type" value="Genomic_DNA"/>
</dbReference>
<sequence length="297" mass="32521">MKPIETLIAFANVNAFVVKDGNDFYDEVRKSRDFTGKVVLVTGSAYGIGEAVTKLYSALGAEVVVTSYKKTDIDRVVKEVKALSPKGLEPLGVVADLTKEADIKALFEQTIKKYGKLDVLVNTAGLYRKANITEDTFEAELETSEKIDIIASVKLIRYFLPYLEKTKGNIISLTSVFTEHLQTNKIGYEVAKAGLEIITKGLALELAPKGIRVNCISPGIVLTPPVGSDPYEVAFYKKTADLTPLYRRAGAPQDIAKAVVFLSSTDAQFVTGNNLVVDGGLRYNMASDFLWDVTKYQ</sequence>
<proteinExistence type="inferred from homology"/>
<dbReference type="Proteomes" id="UP000759131">
    <property type="component" value="Unassembled WGS sequence"/>
</dbReference>
<dbReference type="InterPro" id="IPR002347">
    <property type="entry name" value="SDR_fam"/>
</dbReference>
<accession>A0A7R9KRD4</accession>
<dbReference type="GO" id="GO:0016491">
    <property type="term" value="F:oxidoreductase activity"/>
    <property type="evidence" value="ECO:0007669"/>
    <property type="project" value="UniProtKB-KW"/>
</dbReference>
<dbReference type="FunFam" id="3.40.50.720:FF:000084">
    <property type="entry name" value="Short-chain dehydrogenase reductase"/>
    <property type="match status" value="1"/>
</dbReference>
<reference evidence="3" key="1">
    <citation type="submission" date="2020-11" db="EMBL/GenBank/DDBJ databases">
        <authorList>
            <person name="Tran Van P."/>
        </authorList>
    </citation>
    <scope>NUCLEOTIDE SEQUENCE</scope>
</reference>
<dbReference type="PANTHER" id="PTHR43639">
    <property type="entry name" value="OXIDOREDUCTASE, SHORT-CHAIN DEHYDROGENASE/REDUCTASE FAMILY (AFU_ORTHOLOGUE AFUA_5G02870)"/>
    <property type="match status" value="1"/>
</dbReference>
<dbReference type="AlphaFoldDB" id="A0A7R9KRD4"/>
<protein>
    <submittedName>
        <fullName evidence="3">Uncharacterized protein</fullName>
    </submittedName>
</protein>
<dbReference type="SUPFAM" id="SSF51735">
    <property type="entry name" value="NAD(P)-binding Rossmann-fold domains"/>
    <property type="match status" value="1"/>
</dbReference>
<evidence type="ECO:0000256" key="1">
    <source>
        <dbReference type="ARBA" id="ARBA00006484"/>
    </source>
</evidence>
<dbReference type="Gene3D" id="3.40.50.720">
    <property type="entry name" value="NAD(P)-binding Rossmann-like Domain"/>
    <property type="match status" value="1"/>
</dbReference>
<dbReference type="PRINTS" id="PR00081">
    <property type="entry name" value="GDHRDH"/>
</dbReference>
<dbReference type="PRINTS" id="PR00080">
    <property type="entry name" value="SDRFAMILY"/>
</dbReference>
<dbReference type="EMBL" id="CAJPIZ010004800">
    <property type="protein sequence ID" value="CAG2107952.1"/>
    <property type="molecule type" value="Genomic_DNA"/>
</dbReference>
<gene>
    <name evidence="3" type="ORF">OSB1V03_LOCUS7948</name>
</gene>
<keyword evidence="4" id="KW-1185">Reference proteome</keyword>